<dbReference type="Pfam" id="PF00379">
    <property type="entry name" value="Chitin_bind_4"/>
    <property type="match status" value="1"/>
</dbReference>
<dbReference type="PANTHER" id="PTHR10380">
    <property type="entry name" value="CUTICLE PROTEIN"/>
    <property type="match status" value="1"/>
</dbReference>
<evidence type="ECO:0000256" key="3">
    <source>
        <dbReference type="SAM" id="MobiDB-lite"/>
    </source>
</evidence>
<evidence type="ECO:0000256" key="4">
    <source>
        <dbReference type="SAM" id="Phobius"/>
    </source>
</evidence>
<keyword evidence="4" id="KW-1133">Transmembrane helix</keyword>
<dbReference type="GO" id="GO:0008010">
    <property type="term" value="F:structural constituent of chitin-based larval cuticle"/>
    <property type="evidence" value="ECO:0007669"/>
    <property type="project" value="TreeGrafter"/>
</dbReference>
<feature type="transmembrane region" description="Helical" evidence="4">
    <location>
        <begin position="12"/>
        <end position="35"/>
    </location>
</feature>
<dbReference type="OrthoDB" id="6433771at2759"/>
<reference evidence="6" key="1">
    <citation type="submission" date="2025-08" db="UniProtKB">
        <authorList>
            <consortium name="RefSeq"/>
        </authorList>
    </citation>
    <scope>IDENTIFICATION</scope>
    <source>
        <strain evidence="6">Airmid</strain>
    </source>
</reference>
<feature type="region of interest" description="Disordered" evidence="3">
    <location>
        <begin position="44"/>
        <end position="78"/>
    </location>
</feature>
<feature type="region of interest" description="Disordered" evidence="3">
    <location>
        <begin position="298"/>
        <end position="335"/>
    </location>
</feature>
<evidence type="ECO:0000313" key="5">
    <source>
        <dbReference type="Proteomes" id="UP000515146"/>
    </source>
</evidence>
<dbReference type="InterPro" id="IPR000618">
    <property type="entry name" value="Insect_cuticle"/>
</dbReference>
<dbReference type="InterPro" id="IPR031311">
    <property type="entry name" value="CHIT_BIND_RR_consensus"/>
</dbReference>
<dbReference type="KEGG" id="dpte:113789884"/>
<evidence type="ECO:0000313" key="6">
    <source>
        <dbReference type="RefSeq" id="XP_027195276.1"/>
    </source>
</evidence>
<dbReference type="AlphaFoldDB" id="A0A6P6XQZ4"/>
<dbReference type="InterPro" id="IPR050468">
    <property type="entry name" value="Cuticle_Struct_Prot"/>
</dbReference>
<feature type="compositionally biased region" description="Low complexity" evidence="3">
    <location>
        <begin position="65"/>
        <end position="78"/>
    </location>
</feature>
<gene>
    <name evidence="6" type="primary">LOC113789884</name>
</gene>
<keyword evidence="4" id="KW-0812">Transmembrane</keyword>
<keyword evidence="5" id="KW-1185">Reference proteome</keyword>
<evidence type="ECO:0000256" key="1">
    <source>
        <dbReference type="ARBA" id="ARBA00022460"/>
    </source>
</evidence>
<dbReference type="Proteomes" id="UP000515146">
    <property type="component" value="Unplaced"/>
</dbReference>
<dbReference type="PROSITE" id="PS00233">
    <property type="entry name" value="CHIT_BIND_RR_1"/>
    <property type="match status" value="1"/>
</dbReference>
<accession>A0A6P6XQZ4</accession>
<dbReference type="RefSeq" id="XP_027195276.1">
    <property type="nucleotide sequence ID" value="XM_027339475.1"/>
</dbReference>
<keyword evidence="1 2" id="KW-0193">Cuticle</keyword>
<dbReference type="InParanoid" id="A0A6P6XQZ4"/>
<organism evidence="5 6">
    <name type="scientific">Dermatophagoides pteronyssinus</name>
    <name type="common">European house dust mite</name>
    <dbReference type="NCBI Taxonomy" id="6956"/>
    <lineage>
        <taxon>Eukaryota</taxon>
        <taxon>Metazoa</taxon>
        <taxon>Ecdysozoa</taxon>
        <taxon>Arthropoda</taxon>
        <taxon>Chelicerata</taxon>
        <taxon>Arachnida</taxon>
        <taxon>Acari</taxon>
        <taxon>Acariformes</taxon>
        <taxon>Sarcoptiformes</taxon>
        <taxon>Astigmata</taxon>
        <taxon>Psoroptidia</taxon>
        <taxon>Analgoidea</taxon>
        <taxon>Pyroglyphidae</taxon>
        <taxon>Dermatophagoidinae</taxon>
        <taxon>Dermatophagoides</taxon>
    </lineage>
</organism>
<feature type="compositionally biased region" description="Basic and acidic residues" evidence="3">
    <location>
        <begin position="326"/>
        <end position="335"/>
    </location>
</feature>
<proteinExistence type="predicted"/>
<protein>
    <submittedName>
        <fullName evidence="6">Myb-like protein I</fullName>
    </submittedName>
</protein>
<dbReference type="PROSITE" id="PS51155">
    <property type="entry name" value="CHIT_BIND_RR_2"/>
    <property type="match status" value="1"/>
</dbReference>
<name>A0A6P6XQZ4_DERPT</name>
<keyword evidence="4" id="KW-0472">Membrane</keyword>
<sequence length="335" mass="38196">MYRKHFNINQIRIVTILQSATIYCHLLLLSISLYLPSMIDGKYLDSEPDDQQQQQQQQQHHHSHQQQQTVVQQQQQQNIPSHLQHQKVIFKPLQLNDYHAKQLLKQTIDAQYSNNNNNIDQYAKPSDEYIKVTEDYDKESIKHDDKHSYTHQPYGFGYNIEDGYGNKQWRHEKSSSPHQVIGSYGYKDKNGILREVEYVADKYGFRAVIKTTEPGTANSDPAYVKMNSNPISAEYYSANGATEGYSSTPVKTKELPNYQEQALVAAGYKQHQSSPTLYHNEPNAQEPTFLVASYGAGADNGHKPNGPTVSLGPYEGNDYLVGPESNHIHQTSDKH</sequence>
<dbReference type="GO" id="GO:0062129">
    <property type="term" value="C:chitin-based extracellular matrix"/>
    <property type="evidence" value="ECO:0007669"/>
    <property type="project" value="TreeGrafter"/>
</dbReference>
<evidence type="ECO:0000256" key="2">
    <source>
        <dbReference type="PROSITE-ProRule" id="PRU00497"/>
    </source>
</evidence>